<protein>
    <submittedName>
        <fullName evidence="1">Uncharacterized protein</fullName>
    </submittedName>
</protein>
<accession>A0A0R0AG39</accession>
<dbReference type="RefSeq" id="WP_057505915.1">
    <property type="nucleotide sequence ID" value="NZ_LLXS01000014.1"/>
</dbReference>
<reference evidence="1 2" key="1">
    <citation type="submission" date="2015-10" db="EMBL/GenBank/DDBJ databases">
        <title>Genome sequencing and analysis of members of genus Stenotrophomonas.</title>
        <authorList>
            <person name="Patil P.P."/>
            <person name="Midha S."/>
            <person name="Patil P.B."/>
        </authorList>
    </citation>
    <scope>NUCLEOTIDE SEQUENCE [LARGE SCALE GENOMIC DNA]</scope>
    <source>
        <strain evidence="1 2">JCM 9942</strain>
    </source>
</reference>
<evidence type="ECO:0000313" key="1">
    <source>
        <dbReference type="EMBL" id="KRG43193.1"/>
    </source>
</evidence>
<comment type="caution">
    <text evidence="1">The sequence shown here is derived from an EMBL/GenBank/DDBJ whole genome shotgun (WGS) entry which is preliminary data.</text>
</comment>
<dbReference type="AlphaFoldDB" id="A0A0R0AG39"/>
<gene>
    <name evidence="1" type="ORF">ARC78_07450</name>
</gene>
<proteinExistence type="predicted"/>
<dbReference type="EMBL" id="LLXS01000014">
    <property type="protein sequence ID" value="KRG43193.1"/>
    <property type="molecule type" value="Genomic_DNA"/>
</dbReference>
<dbReference type="Proteomes" id="UP000050836">
    <property type="component" value="Unassembled WGS sequence"/>
</dbReference>
<sequence>MPSLKIADRLVSMFTMRFISRIAGRRPPDFIVGADDPAGAYLLRWYLTPWRGWYRHIDDAQRTRWQRFAVWLSMRLPNVYLHKFLRSDDERALHDHPWAWASLLLAGSYIEHTIAAGGIHQRNVRFPGSLKLSGPRTAHRIDLWNTINGGPAPCWTLFITTPILREWGFHCPQRGWVHWRDFTATADGRRGEIGKGCDA</sequence>
<organism evidence="1 2">
    <name type="scientific">Stenotrophomonas pictorum JCM 9942</name>
    <dbReference type="NCBI Taxonomy" id="1236960"/>
    <lineage>
        <taxon>Bacteria</taxon>
        <taxon>Pseudomonadati</taxon>
        <taxon>Pseudomonadota</taxon>
        <taxon>Gammaproteobacteria</taxon>
        <taxon>Lysobacterales</taxon>
        <taxon>Lysobacteraceae</taxon>
        <taxon>Stenotrophomonas</taxon>
    </lineage>
</organism>
<keyword evidence="2" id="KW-1185">Reference proteome</keyword>
<evidence type="ECO:0000313" key="2">
    <source>
        <dbReference type="Proteomes" id="UP000050836"/>
    </source>
</evidence>
<name>A0A0R0AG39_9GAMM</name>